<accession>A0AA51RSB4</accession>
<keyword evidence="3" id="KW-1185">Reference proteome</keyword>
<organism evidence="2 3">
    <name type="scientific">Pleionea litopenaei</name>
    <dbReference type="NCBI Taxonomy" id="3070815"/>
    <lineage>
        <taxon>Bacteria</taxon>
        <taxon>Pseudomonadati</taxon>
        <taxon>Pseudomonadota</taxon>
        <taxon>Gammaproteobacteria</taxon>
        <taxon>Oceanospirillales</taxon>
        <taxon>Pleioneaceae</taxon>
        <taxon>Pleionea</taxon>
    </lineage>
</organism>
<dbReference type="RefSeq" id="WP_309201729.1">
    <property type="nucleotide sequence ID" value="NZ_CP133548.1"/>
</dbReference>
<dbReference type="Gene3D" id="3.40.1580.10">
    <property type="entry name" value="SMI1/KNR4-like"/>
    <property type="match status" value="1"/>
</dbReference>
<dbReference type="InterPro" id="IPR037883">
    <property type="entry name" value="Knr4/Smi1-like_sf"/>
</dbReference>
<name>A0AA51RSB4_9GAMM</name>
<reference evidence="2 3" key="1">
    <citation type="submission" date="2023-08" db="EMBL/GenBank/DDBJ databases">
        <title>Pleionea litopenaei sp. nov., isolated from stomach of juvenile Litopenaeus vannamei.</title>
        <authorList>
            <person name="Rho A.M."/>
            <person name="Hwang C.Y."/>
        </authorList>
    </citation>
    <scope>NUCLEOTIDE SEQUENCE [LARGE SCALE GENOMIC DNA]</scope>
    <source>
        <strain evidence="2 3">HL-JVS1</strain>
    </source>
</reference>
<evidence type="ECO:0000313" key="2">
    <source>
        <dbReference type="EMBL" id="WMS86584.1"/>
    </source>
</evidence>
<dbReference type="InterPro" id="IPR018958">
    <property type="entry name" value="Knr4/Smi1-like_dom"/>
</dbReference>
<dbReference type="AlphaFoldDB" id="A0AA51RSB4"/>
<dbReference type="SUPFAM" id="SSF160631">
    <property type="entry name" value="SMI1/KNR4-like"/>
    <property type="match status" value="1"/>
</dbReference>
<gene>
    <name evidence="2" type="ORF">Q9312_15290</name>
</gene>
<evidence type="ECO:0000313" key="3">
    <source>
        <dbReference type="Proteomes" id="UP001239782"/>
    </source>
</evidence>
<dbReference type="Pfam" id="PF09346">
    <property type="entry name" value="SMI1_KNR4"/>
    <property type="match status" value="1"/>
</dbReference>
<proteinExistence type="predicted"/>
<evidence type="ECO:0000259" key="1">
    <source>
        <dbReference type="Pfam" id="PF09346"/>
    </source>
</evidence>
<protein>
    <recommendedName>
        <fullName evidence="1">Knr4/Smi1-like domain-containing protein</fullName>
    </recommendedName>
</protein>
<feature type="domain" description="Knr4/Smi1-like" evidence="1">
    <location>
        <begin position="18"/>
        <end position="120"/>
    </location>
</feature>
<dbReference type="EMBL" id="CP133548">
    <property type="protein sequence ID" value="WMS86584.1"/>
    <property type="molecule type" value="Genomic_DNA"/>
</dbReference>
<dbReference type="Proteomes" id="UP001239782">
    <property type="component" value="Chromosome"/>
</dbReference>
<sequence length="125" mass="14473">MNLIELLKDHSKELGHGVAPKKVSDLEEKLNIKLRKDFTAYLIELNYAEIFDDPVYGINPDIEQLDIYEQNRDKEHFHYGFLEIFSNDIDGTIYIRPDTGNVYNASFTQPIAKSFTEFVAKVISE</sequence>
<dbReference type="KEGG" id="plei:Q9312_15290"/>